<proteinExistence type="predicted"/>
<feature type="compositionally biased region" description="Pro residues" evidence="1">
    <location>
        <begin position="50"/>
        <end position="67"/>
    </location>
</feature>
<evidence type="ECO:0000256" key="2">
    <source>
        <dbReference type="SAM" id="Phobius"/>
    </source>
</evidence>
<reference evidence="3 4" key="1">
    <citation type="submission" date="2022-06" db="EMBL/GenBank/DDBJ databases">
        <title>Mycolicibacterium sp. CAU 1645 isolated from seawater.</title>
        <authorList>
            <person name="Kim W."/>
        </authorList>
    </citation>
    <scope>NUCLEOTIDE SEQUENCE [LARGE SCALE GENOMIC DNA]</scope>
    <source>
        <strain evidence="3 4">CAU 1645</strain>
    </source>
</reference>
<dbReference type="Pfam" id="PF11209">
    <property type="entry name" value="LmeA"/>
    <property type="match status" value="1"/>
</dbReference>
<dbReference type="RefSeq" id="WP_255065162.1">
    <property type="nucleotide sequence ID" value="NZ_JANDBD010000021.1"/>
</dbReference>
<evidence type="ECO:0000313" key="4">
    <source>
        <dbReference type="Proteomes" id="UP001651690"/>
    </source>
</evidence>
<feature type="compositionally biased region" description="Pro residues" evidence="1">
    <location>
        <begin position="9"/>
        <end position="26"/>
    </location>
</feature>
<comment type="caution">
    <text evidence="3">The sequence shown here is derived from an EMBL/GenBank/DDBJ whole genome shotgun (WGS) entry which is preliminary data.</text>
</comment>
<organism evidence="3 4">
    <name type="scientific">Mycolicibacterium arenosum</name>
    <dbReference type="NCBI Taxonomy" id="2952157"/>
    <lineage>
        <taxon>Bacteria</taxon>
        <taxon>Bacillati</taxon>
        <taxon>Actinomycetota</taxon>
        <taxon>Actinomycetes</taxon>
        <taxon>Mycobacteriales</taxon>
        <taxon>Mycobacteriaceae</taxon>
        <taxon>Mycolicibacterium</taxon>
    </lineage>
</organism>
<keyword evidence="2" id="KW-0472">Membrane</keyword>
<evidence type="ECO:0000313" key="3">
    <source>
        <dbReference type="EMBL" id="MCP9276890.1"/>
    </source>
</evidence>
<accession>A0ABT1MDE7</accession>
<dbReference type="Proteomes" id="UP001651690">
    <property type="component" value="Unassembled WGS sequence"/>
</dbReference>
<dbReference type="InterPro" id="IPR021373">
    <property type="entry name" value="DUF2993"/>
</dbReference>
<feature type="compositionally biased region" description="Low complexity" evidence="1">
    <location>
        <begin position="27"/>
        <end position="49"/>
    </location>
</feature>
<protein>
    <submittedName>
        <fullName evidence="3">DUF2993 domain-containing protein</fullName>
    </submittedName>
</protein>
<feature type="region of interest" description="Disordered" evidence="1">
    <location>
        <begin position="1"/>
        <end position="78"/>
    </location>
</feature>
<dbReference type="SUPFAM" id="SSF81995">
    <property type="entry name" value="beta-sandwich domain of Sec23/24"/>
    <property type="match status" value="1"/>
</dbReference>
<keyword evidence="2" id="KW-1133">Transmembrane helix</keyword>
<feature type="transmembrane region" description="Helical" evidence="2">
    <location>
        <begin position="87"/>
        <end position="109"/>
    </location>
</feature>
<dbReference type="EMBL" id="JANDBD010000021">
    <property type="protein sequence ID" value="MCP9276890.1"/>
    <property type="molecule type" value="Genomic_DNA"/>
</dbReference>
<evidence type="ECO:0000256" key="1">
    <source>
        <dbReference type="SAM" id="MobiDB-lite"/>
    </source>
</evidence>
<gene>
    <name evidence="3" type="ORF">NM203_32395</name>
</gene>
<name>A0ABT1MDE7_9MYCO</name>
<sequence>MSDQWGRPPQQPQPNPYGQGQPPPQQYPQRGQYPDPATQQFPPQYQQPPGSYPPPPPSSYPPPPQQPPVEGEATPPAAPKKKRGLSIVLILVIVFALLIAGVIGAELYARNKGNSKIATAAACIVEDGATASFGTFPPFLWQYLNDEYSSISIETAGNNIRQAKGMKAEIEIEDLKLTDGGDSKGTIGALNATITWTGDGISQTIESFIPVIGSVVSDVKLNPSNGTVEVGGGLAGVTIKPITRDDGIALEIEDLTGLGFALPRDDIQEELDSFTDDLNKNYPLDIKADSIEVTEAGIVAKFSTQNATISNDGNSNECLADL</sequence>
<keyword evidence="2" id="KW-0812">Transmembrane</keyword>
<keyword evidence="4" id="KW-1185">Reference proteome</keyword>